<evidence type="ECO:0000256" key="2">
    <source>
        <dbReference type="SAM" id="MobiDB-lite"/>
    </source>
</evidence>
<dbReference type="AlphaFoldDB" id="A0AAD8J6I7"/>
<name>A0AAD8J6I7_9APIA</name>
<evidence type="ECO:0000256" key="1">
    <source>
        <dbReference type="SAM" id="Coils"/>
    </source>
</evidence>
<feature type="compositionally biased region" description="Basic residues" evidence="2">
    <location>
        <begin position="410"/>
        <end position="419"/>
    </location>
</feature>
<protein>
    <recommendedName>
        <fullName evidence="3">Transposase (putative) gypsy type domain-containing protein</fullName>
    </recommendedName>
</protein>
<feature type="region of interest" description="Disordered" evidence="2">
    <location>
        <begin position="401"/>
        <end position="430"/>
    </location>
</feature>
<organism evidence="4 5">
    <name type="scientific">Heracleum sosnowskyi</name>
    <dbReference type="NCBI Taxonomy" id="360622"/>
    <lineage>
        <taxon>Eukaryota</taxon>
        <taxon>Viridiplantae</taxon>
        <taxon>Streptophyta</taxon>
        <taxon>Embryophyta</taxon>
        <taxon>Tracheophyta</taxon>
        <taxon>Spermatophyta</taxon>
        <taxon>Magnoliopsida</taxon>
        <taxon>eudicotyledons</taxon>
        <taxon>Gunneridae</taxon>
        <taxon>Pentapetalae</taxon>
        <taxon>asterids</taxon>
        <taxon>campanulids</taxon>
        <taxon>Apiales</taxon>
        <taxon>Apiaceae</taxon>
        <taxon>Apioideae</taxon>
        <taxon>apioid superclade</taxon>
        <taxon>Tordylieae</taxon>
        <taxon>Tordyliinae</taxon>
        <taxon>Heracleum</taxon>
    </lineage>
</organism>
<keyword evidence="1" id="KW-0175">Coiled coil</keyword>
<dbReference type="Proteomes" id="UP001237642">
    <property type="component" value="Unassembled WGS sequence"/>
</dbReference>
<reference evidence="4" key="2">
    <citation type="submission" date="2023-05" db="EMBL/GenBank/DDBJ databases">
        <authorList>
            <person name="Schelkunov M.I."/>
        </authorList>
    </citation>
    <scope>NUCLEOTIDE SEQUENCE</scope>
    <source>
        <strain evidence="4">Hsosn_3</strain>
        <tissue evidence="4">Leaf</tissue>
    </source>
</reference>
<accession>A0AAD8J6I7</accession>
<dbReference type="Pfam" id="PF04195">
    <property type="entry name" value="Transposase_28"/>
    <property type="match status" value="1"/>
</dbReference>
<sequence length="668" mass="75752">MVRIKRRANRVLIPDSEPSTSSQNSDSGILEVVDLHWCIMAKKKKISVITQLNTNVLADRGSLITPDGYWVDSEFMFVRKDPDEDMSRVYRSLSYSYRHRHENGDPGPYDKTAMDAVFADTIIGEPLPLLKESFKNMPFSEIDAIVRAAFHLGPRVQWRWPEPGERVYDKTEDGFLGVWLEHLRSGWNPECHVFVKHLCKYIYEIPITQITPNGVKWITWFLACCEKSELLPTFKLFHQLFYLLRSNKRPFYELRFRGEECGYPSGSAKPVMQNISLKGWNGEAIMLKGLDLLYMPHFVAGDKPKVFPYYKLEGQARAKVHAFCECLGYQLTRDTFMDHHKLFEFGCRPFYDSHFDEVMARNNYALSLRQLSGVHTPRIQKTGDESGSNRFKEDAVEVVTGLPDPELTKRPRKQKRKTGPRTPGSDNLVNQEDLVDQVAEEVNAETGVAKPRVGKLTREQFAEYVGHLPSEDDWKEMGDTGMRGLLVDLITGIGQVAVKAAGVSAMFKAKDDKLTGVMLKKDEQILDLGKQLGEMKLLRDGEVSGLRIDLSTERARNADLEKKLKEAEEKLAAVKPEADIIKEFQETDAYLQAVADAGAPEVLRSWKVAETLIKTNPEANWDTFVEAFLAAKDAIERGEGEPECFQGPNPLIFPSDTSFLDAVNKTVE</sequence>
<keyword evidence="5" id="KW-1185">Reference proteome</keyword>
<evidence type="ECO:0000313" key="5">
    <source>
        <dbReference type="Proteomes" id="UP001237642"/>
    </source>
</evidence>
<feature type="domain" description="Transposase (putative) gypsy type" evidence="3">
    <location>
        <begin position="181"/>
        <end position="243"/>
    </location>
</feature>
<evidence type="ECO:0000259" key="3">
    <source>
        <dbReference type="Pfam" id="PF04195"/>
    </source>
</evidence>
<comment type="caution">
    <text evidence="4">The sequence shown here is derived from an EMBL/GenBank/DDBJ whole genome shotgun (WGS) entry which is preliminary data.</text>
</comment>
<reference evidence="4" key="1">
    <citation type="submission" date="2023-02" db="EMBL/GenBank/DDBJ databases">
        <title>Genome of toxic invasive species Heracleum sosnowskyi carries increased number of genes despite the absence of recent whole-genome duplications.</title>
        <authorList>
            <person name="Schelkunov M."/>
            <person name="Shtratnikova V."/>
            <person name="Makarenko M."/>
            <person name="Klepikova A."/>
            <person name="Omelchenko D."/>
            <person name="Novikova G."/>
            <person name="Obukhova E."/>
            <person name="Bogdanov V."/>
            <person name="Penin A."/>
            <person name="Logacheva M."/>
        </authorList>
    </citation>
    <scope>NUCLEOTIDE SEQUENCE</scope>
    <source>
        <strain evidence="4">Hsosn_3</strain>
        <tissue evidence="4">Leaf</tissue>
    </source>
</reference>
<gene>
    <name evidence="4" type="ORF">POM88_006969</name>
</gene>
<feature type="coiled-coil region" evidence="1">
    <location>
        <begin position="550"/>
        <end position="577"/>
    </location>
</feature>
<dbReference type="EMBL" id="JAUIZM010000002">
    <property type="protein sequence ID" value="KAK1397106.1"/>
    <property type="molecule type" value="Genomic_DNA"/>
</dbReference>
<evidence type="ECO:0000313" key="4">
    <source>
        <dbReference type="EMBL" id="KAK1397106.1"/>
    </source>
</evidence>
<proteinExistence type="predicted"/>
<dbReference type="InterPro" id="IPR007321">
    <property type="entry name" value="Transposase_28"/>
</dbReference>